<dbReference type="Gene3D" id="3.40.630.30">
    <property type="match status" value="1"/>
</dbReference>
<dbReference type="AlphaFoldDB" id="A0A6I3JE76"/>
<accession>A0A6I3JE76</accession>
<dbReference type="PANTHER" id="PTHR43877">
    <property type="entry name" value="AMINOALKYLPHOSPHONATE N-ACETYLTRANSFERASE-RELATED-RELATED"/>
    <property type="match status" value="1"/>
</dbReference>
<dbReference type="Pfam" id="PF00583">
    <property type="entry name" value="Acetyltransf_1"/>
    <property type="match status" value="2"/>
</dbReference>
<dbReference type="InterPro" id="IPR000182">
    <property type="entry name" value="GNAT_dom"/>
</dbReference>
<dbReference type="EMBL" id="WLCI01000015">
    <property type="protein sequence ID" value="MTB96353.1"/>
    <property type="molecule type" value="Genomic_DNA"/>
</dbReference>
<comment type="caution">
    <text evidence="4">The sequence shown here is derived from an EMBL/GenBank/DDBJ whole genome shotgun (WGS) entry which is preliminary data.</text>
</comment>
<proteinExistence type="predicted"/>
<sequence length="278" mass="29778">MAASELADLGEVVIEEADIVADWQRPSYDLATRSLGVLDGDRLVASAELTHPGRADVSVHPDVRGRGIGTALAGWVHATARGLGASVVGQEVPEGSPGDRLLASLGCTVRWTSWVLRLPPDRPVPARPLPEGYVVRAATAGEREQVWTVAEDAFLEWSVREREPLDDFGATVWERPGFEPWHLRVAVDPDGAVAAVASLHLDGHTAYVDKLATRADRRHRGLAQALLADGSAVARSHGASGLELSTDSRTGALDLYRKIGMETTSVWVHRSADLTGPD</sequence>
<keyword evidence="1 4" id="KW-0808">Transferase</keyword>
<dbReference type="InterPro" id="IPR050832">
    <property type="entry name" value="Bact_Acetyltransf"/>
</dbReference>
<evidence type="ECO:0000259" key="3">
    <source>
        <dbReference type="PROSITE" id="PS51186"/>
    </source>
</evidence>
<reference evidence="4 5" key="1">
    <citation type="submission" date="2019-10" db="EMBL/GenBank/DDBJ databases">
        <title>Nocardioides novel species isolated from the excrement of Marmot.</title>
        <authorList>
            <person name="Zhang G."/>
        </authorList>
    </citation>
    <scope>NUCLEOTIDE SEQUENCE [LARGE SCALE GENOMIC DNA]</scope>
    <source>
        <strain evidence="5">zg-579</strain>
    </source>
</reference>
<dbReference type="PROSITE" id="PS51186">
    <property type="entry name" value="GNAT"/>
    <property type="match status" value="2"/>
</dbReference>
<dbReference type="GO" id="GO:0016747">
    <property type="term" value="F:acyltransferase activity, transferring groups other than amino-acyl groups"/>
    <property type="evidence" value="ECO:0007669"/>
    <property type="project" value="InterPro"/>
</dbReference>
<evidence type="ECO:0000256" key="1">
    <source>
        <dbReference type="ARBA" id="ARBA00022679"/>
    </source>
</evidence>
<name>A0A6I3JE76_9ACTN</name>
<keyword evidence="5" id="KW-1185">Reference proteome</keyword>
<keyword evidence="2" id="KW-0012">Acyltransferase</keyword>
<feature type="domain" description="N-acetyltransferase" evidence="3">
    <location>
        <begin position="1"/>
        <end position="125"/>
    </location>
</feature>
<dbReference type="SUPFAM" id="SSF55729">
    <property type="entry name" value="Acyl-CoA N-acyltransferases (Nat)"/>
    <property type="match status" value="1"/>
</dbReference>
<evidence type="ECO:0000313" key="4">
    <source>
        <dbReference type="EMBL" id="MTB96353.1"/>
    </source>
</evidence>
<dbReference type="Proteomes" id="UP000433406">
    <property type="component" value="Unassembled WGS sequence"/>
</dbReference>
<protein>
    <submittedName>
        <fullName evidence="4">GNAT family N-acetyltransferase</fullName>
    </submittedName>
</protein>
<gene>
    <name evidence="4" type="ORF">GGQ22_14850</name>
</gene>
<organism evidence="4 5">
    <name type="scientific">Nocardioides marmotae</name>
    <dbReference type="NCBI Taxonomy" id="2663857"/>
    <lineage>
        <taxon>Bacteria</taxon>
        <taxon>Bacillati</taxon>
        <taxon>Actinomycetota</taxon>
        <taxon>Actinomycetes</taxon>
        <taxon>Propionibacteriales</taxon>
        <taxon>Nocardioidaceae</taxon>
        <taxon>Nocardioides</taxon>
    </lineage>
</organism>
<evidence type="ECO:0000256" key="2">
    <source>
        <dbReference type="ARBA" id="ARBA00023315"/>
    </source>
</evidence>
<dbReference type="InterPro" id="IPR016181">
    <property type="entry name" value="Acyl_CoA_acyltransferase"/>
</dbReference>
<dbReference type="CDD" id="cd04301">
    <property type="entry name" value="NAT_SF"/>
    <property type="match status" value="2"/>
</dbReference>
<feature type="domain" description="N-acetyltransferase" evidence="3">
    <location>
        <begin position="133"/>
        <end position="278"/>
    </location>
</feature>
<evidence type="ECO:0000313" key="5">
    <source>
        <dbReference type="Proteomes" id="UP000433406"/>
    </source>
</evidence>